<dbReference type="Pfam" id="PF06527">
    <property type="entry name" value="TniQ"/>
    <property type="match status" value="1"/>
</dbReference>
<proteinExistence type="predicted"/>
<feature type="domain" description="TniQ" evidence="1">
    <location>
        <begin position="4"/>
        <end position="159"/>
    </location>
</feature>
<reference evidence="2 3" key="1">
    <citation type="submission" date="2014-02" db="EMBL/GenBank/DDBJ databases">
        <title>Comparative genomics and transcriptomics to identify genetic mechanisms underlying the emergence of carbapenem resistant Acinetobacter baumannii (CRAb).</title>
        <authorList>
            <person name="Harris A.D."/>
            <person name="Johnson K.J."/>
            <person name="George J."/>
            <person name="Shefchek K."/>
            <person name="Daugherty S.C."/>
            <person name="Parankush S."/>
            <person name="Sadzewicz L."/>
            <person name="Tallon L."/>
            <person name="Sengamalay N."/>
            <person name="Hazen T.H."/>
            <person name="Rasko D.A."/>
        </authorList>
    </citation>
    <scope>NUCLEOTIDE SEQUENCE [LARGE SCALE GENOMIC DNA]</scope>
    <source>
        <strain evidence="2 3">99063</strain>
    </source>
</reference>
<evidence type="ECO:0000313" key="2">
    <source>
        <dbReference type="EMBL" id="EXC42969.1"/>
    </source>
</evidence>
<dbReference type="Proteomes" id="UP000020735">
    <property type="component" value="Unassembled WGS sequence"/>
</dbReference>
<name>A0A009S935_ACIBA</name>
<evidence type="ECO:0000313" key="3">
    <source>
        <dbReference type="Proteomes" id="UP000020735"/>
    </source>
</evidence>
<accession>A0A009S935</accession>
<organism evidence="2 3">
    <name type="scientific">Acinetobacter baumannii 99063</name>
    <dbReference type="NCBI Taxonomy" id="1310630"/>
    <lineage>
        <taxon>Bacteria</taxon>
        <taxon>Pseudomonadati</taxon>
        <taxon>Pseudomonadota</taxon>
        <taxon>Gammaproteobacteria</taxon>
        <taxon>Moraxellales</taxon>
        <taxon>Moraxellaceae</taxon>
        <taxon>Acinetobacter</taxon>
        <taxon>Acinetobacter calcoaceticus/baumannii complex</taxon>
    </lineage>
</organism>
<sequence length="320" mass="37665">MWNFPTPLPDELIYSTIARAGLHHGIQSPKQLLDEVYQDRKVVATIDLPSHLNAIVHLLERTGCFSLIDLIYKHTMFGLYAPFVQESHRQKAITLMAEQASGSIHLMLGLNASRVPNNTKFHYCPICIQQQRETYGEYFWNRAWFLPNLSICLKHNCSLLSQDYIQQQHRHLFLPLLPNQTQDSAHSYYKEDFILGQMAVELLQLDPQPSPSHEQWTKFYLEMADAKNFRRGNHVCHEQTYEQVIKNFNLGYLRSKNLSIDHQQDTSWLKSIFRKHRKAFSFLEHCIVWSSFIPKMSPKEIMQYVSSEPYRVCRRLFYLS</sequence>
<evidence type="ECO:0000259" key="1">
    <source>
        <dbReference type="Pfam" id="PF06527"/>
    </source>
</evidence>
<dbReference type="AlphaFoldDB" id="A0A009S935"/>
<dbReference type="InterPro" id="IPR009492">
    <property type="entry name" value="TniQ"/>
</dbReference>
<dbReference type="EMBL" id="JEXJ01000183">
    <property type="protein sequence ID" value="EXC42969.1"/>
    <property type="molecule type" value="Genomic_DNA"/>
</dbReference>
<comment type="caution">
    <text evidence="2">The sequence shown here is derived from an EMBL/GenBank/DDBJ whole genome shotgun (WGS) entry which is preliminary data.</text>
</comment>
<dbReference type="PATRIC" id="fig|1310630.3.peg.3925"/>
<gene>
    <name evidence="2" type="ORF">J529_4146</name>
</gene>
<protein>
    <submittedName>
        <fullName evidence="2">TniQ family protein</fullName>
    </submittedName>
</protein>